<sequence length="407" mass="44108">MADRVCPRCGVRWDTHRAATCANPLTPAEVADRYRVEVHPTTSADLFRVLLVDVTGTAVLREYGFVPADRLEPVAAALIANEDTPTREWAVAYTRADGATWLSYDPHTFDPRDRAGADTRARTLRSWQSEEGIRQDATLVLRDGQAEMWRIDPEWEHMAEGHHGQFIFMVTPTGGCTVTKPADGDAELRRVAEQVGPFHRVLVDGVAYELRATGPYRWDVHGTGAHTDRVYGSVRATGSPHGVVWRFGLRSYVGQDVGRRYLASAIRDMVADWPAAVDPLELAARAEATLDRLVTTLNDPAAGWSGDYAALLDRLSGAATHMGAVFEHANLVGVRLEDDHDVEDFGRMAERAAVAAHQVGAAAAHAADAGGAARTALGLLPREAFVRGLLSAYFAASAEVPAGGRRA</sequence>
<reference evidence="1 2" key="1">
    <citation type="submission" date="2019-09" db="EMBL/GenBank/DDBJ databases">
        <title>Screening of Novel Bioactive Compounds from Soil-Associated.</title>
        <authorList>
            <person name="Gong X."/>
        </authorList>
    </citation>
    <scope>NUCLEOTIDE SEQUENCE [LARGE SCALE GENOMIC DNA]</scope>
    <source>
        <strain evidence="1 2">Gxj-6</strain>
    </source>
</reference>
<name>A0A5J5K536_9ACTN</name>
<keyword evidence="2" id="KW-1185">Reference proteome</keyword>
<organism evidence="1 2">
    <name type="scientific">Microbispora cellulosiformans</name>
    <dbReference type="NCBI Taxonomy" id="2614688"/>
    <lineage>
        <taxon>Bacteria</taxon>
        <taxon>Bacillati</taxon>
        <taxon>Actinomycetota</taxon>
        <taxon>Actinomycetes</taxon>
        <taxon>Streptosporangiales</taxon>
        <taxon>Streptosporangiaceae</taxon>
        <taxon>Microbispora</taxon>
    </lineage>
</organism>
<dbReference type="RefSeq" id="WP_150932904.1">
    <property type="nucleotide sequence ID" value="NZ_VYTZ01000003.1"/>
</dbReference>
<accession>A0A5J5K536</accession>
<dbReference type="AlphaFoldDB" id="A0A5J5K536"/>
<dbReference type="EMBL" id="VYTZ01000003">
    <property type="protein sequence ID" value="KAA9379715.1"/>
    <property type="molecule type" value="Genomic_DNA"/>
</dbReference>
<protein>
    <submittedName>
        <fullName evidence="1">Uncharacterized protein</fullName>
    </submittedName>
</protein>
<comment type="caution">
    <text evidence="1">The sequence shown here is derived from an EMBL/GenBank/DDBJ whole genome shotgun (WGS) entry which is preliminary data.</text>
</comment>
<evidence type="ECO:0000313" key="1">
    <source>
        <dbReference type="EMBL" id="KAA9379715.1"/>
    </source>
</evidence>
<evidence type="ECO:0000313" key="2">
    <source>
        <dbReference type="Proteomes" id="UP000327011"/>
    </source>
</evidence>
<dbReference type="Proteomes" id="UP000327011">
    <property type="component" value="Unassembled WGS sequence"/>
</dbReference>
<proteinExistence type="predicted"/>
<gene>
    <name evidence="1" type="ORF">F5972_08675</name>
</gene>